<dbReference type="Proteomes" id="UP000799444">
    <property type="component" value="Unassembled WGS sequence"/>
</dbReference>
<organism evidence="2 3">
    <name type="scientific">Polyplosphaeria fusca</name>
    <dbReference type="NCBI Taxonomy" id="682080"/>
    <lineage>
        <taxon>Eukaryota</taxon>
        <taxon>Fungi</taxon>
        <taxon>Dikarya</taxon>
        <taxon>Ascomycota</taxon>
        <taxon>Pezizomycotina</taxon>
        <taxon>Dothideomycetes</taxon>
        <taxon>Pleosporomycetidae</taxon>
        <taxon>Pleosporales</taxon>
        <taxon>Tetraplosphaeriaceae</taxon>
        <taxon>Polyplosphaeria</taxon>
    </lineage>
</organism>
<evidence type="ECO:0000313" key="3">
    <source>
        <dbReference type="Proteomes" id="UP000799444"/>
    </source>
</evidence>
<protein>
    <submittedName>
        <fullName evidence="2">Uncharacterized protein</fullName>
    </submittedName>
</protein>
<proteinExistence type="predicted"/>
<accession>A0A9P4QQ06</accession>
<sequence length="185" mass="21122">MSWHDPVCDPIEIHWKDQRVGCRRCGKWAPTYTEGVKPVPPPAPPPDTPRSQLRCTWPPSVEFSNDAFFDNFKDFIRENIDNWRIDNNWEDRRNAPAPAPDTCVEEHTSSNSCDAMSSPSNTTISTIYEPITKAKRTRLLRLYGSRSFHDPIHCSLEIVRLGQPSGRHLRVPVAPLPGYCLIRLS</sequence>
<dbReference type="AlphaFoldDB" id="A0A9P4QQ06"/>
<name>A0A9P4QQ06_9PLEO</name>
<gene>
    <name evidence="2" type="ORF">EJ04DRAFT_87950</name>
</gene>
<evidence type="ECO:0000313" key="2">
    <source>
        <dbReference type="EMBL" id="KAF2728801.1"/>
    </source>
</evidence>
<evidence type="ECO:0000256" key="1">
    <source>
        <dbReference type="SAM" id="MobiDB-lite"/>
    </source>
</evidence>
<dbReference type="EMBL" id="ML996266">
    <property type="protein sequence ID" value="KAF2728801.1"/>
    <property type="molecule type" value="Genomic_DNA"/>
</dbReference>
<keyword evidence="3" id="KW-1185">Reference proteome</keyword>
<feature type="region of interest" description="Disordered" evidence="1">
    <location>
        <begin position="97"/>
        <end position="119"/>
    </location>
</feature>
<comment type="caution">
    <text evidence="2">The sequence shown here is derived from an EMBL/GenBank/DDBJ whole genome shotgun (WGS) entry which is preliminary data.</text>
</comment>
<feature type="compositionally biased region" description="Polar residues" evidence="1">
    <location>
        <begin position="109"/>
        <end position="119"/>
    </location>
</feature>
<reference evidence="2" key="1">
    <citation type="journal article" date="2020" name="Stud. Mycol.">
        <title>101 Dothideomycetes genomes: a test case for predicting lifestyles and emergence of pathogens.</title>
        <authorList>
            <person name="Haridas S."/>
            <person name="Albert R."/>
            <person name="Binder M."/>
            <person name="Bloem J."/>
            <person name="Labutti K."/>
            <person name="Salamov A."/>
            <person name="Andreopoulos B."/>
            <person name="Baker S."/>
            <person name="Barry K."/>
            <person name="Bills G."/>
            <person name="Bluhm B."/>
            <person name="Cannon C."/>
            <person name="Castanera R."/>
            <person name="Culley D."/>
            <person name="Daum C."/>
            <person name="Ezra D."/>
            <person name="Gonzalez J."/>
            <person name="Henrissat B."/>
            <person name="Kuo A."/>
            <person name="Liang C."/>
            <person name="Lipzen A."/>
            <person name="Lutzoni F."/>
            <person name="Magnuson J."/>
            <person name="Mondo S."/>
            <person name="Nolan M."/>
            <person name="Ohm R."/>
            <person name="Pangilinan J."/>
            <person name="Park H.-J."/>
            <person name="Ramirez L."/>
            <person name="Alfaro M."/>
            <person name="Sun H."/>
            <person name="Tritt A."/>
            <person name="Yoshinaga Y."/>
            <person name="Zwiers L.-H."/>
            <person name="Turgeon B."/>
            <person name="Goodwin S."/>
            <person name="Spatafora J."/>
            <person name="Crous P."/>
            <person name="Grigoriev I."/>
        </authorList>
    </citation>
    <scope>NUCLEOTIDE SEQUENCE</scope>
    <source>
        <strain evidence="2">CBS 125425</strain>
    </source>
</reference>